<dbReference type="InterPro" id="IPR050654">
    <property type="entry name" value="AChE-related_enzymes"/>
</dbReference>
<dbReference type="Gene3D" id="3.40.50.1820">
    <property type="entry name" value="alpha/beta hydrolase"/>
    <property type="match status" value="1"/>
</dbReference>
<dbReference type="EMBL" id="ML120358">
    <property type="protein sequence ID" value="RPB04337.1"/>
    <property type="molecule type" value="Genomic_DNA"/>
</dbReference>
<proteinExistence type="inferred from homology"/>
<evidence type="ECO:0000259" key="4">
    <source>
        <dbReference type="Pfam" id="PF00135"/>
    </source>
</evidence>
<name>A0A3N4K180_9PEZI</name>
<reference evidence="5 6" key="1">
    <citation type="journal article" date="2018" name="Nat. Ecol. Evol.">
        <title>Pezizomycetes genomes reveal the molecular basis of ectomycorrhizal truffle lifestyle.</title>
        <authorList>
            <person name="Murat C."/>
            <person name="Payen T."/>
            <person name="Noel B."/>
            <person name="Kuo A."/>
            <person name="Morin E."/>
            <person name="Chen J."/>
            <person name="Kohler A."/>
            <person name="Krizsan K."/>
            <person name="Balestrini R."/>
            <person name="Da Silva C."/>
            <person name="Montanini B."/>
            <person name="Hainaut M."/>
            <person name="Levati E."/>
            <person name="Barry K.W."/>
            <person name="Belfiori B."/>
            <person name="Cichocki N."/>
            <person name="Clum A."/>
            <person name="Dockter R.B."/>
            <person name="Fauchery L."/>
            <person name="Guy J."/>
            <person name="Iotti M."/>
            <person name="Le Tacon F."/>
            <person name="Lindquist E.A."/>
            <person name="Lipzen A."/>
            <person name="Malagnac F."/>
            <person name="Mello A."/>
            <person name="Molinier V."/>
            <person name="Miyauchi S."/>
            <person name="Poulain J."/>
            <person name="Riccioni C."/>
            <person name="Rubini A."/>
            <person name="Sitrit Y."/>
            <person name="Splivallo R."/>
            <person name="Traeger S."/>
            <person name="Wang M."/>
            <person name="Zifcakova L."/>
            <person name="Wipf D."/>
            <person name="Zambonelli A."/>
            <person name="Paolocci F."/>
            <person name="Nowrousian M."/>
            <person name="Ottonello S."/>
            <person name="Baldrian P."/>
            <person name="Spatafora J.W."/>
            <person name="Henrissat B."/>
            <person name="Nagy L.G."/>
            <person name="Aury J.M."/>
            <person name="Wincker P."/>
            <person name="Grigoriev I.V."/>
            <person name="Bonfante P."/>
            <person name="Martin F.M."/>
        </authorList>
    </citation>
    <scope>NUCLEOTIDE SEQUENCE [LARGE SCALE GENOMIC DNA]</scope>
    <source>
        <strain evidence="5 6">120613-1</strain>
    </source>
</reference>
<keyword evidence="6" id="KW-1185">Reference proteome</keyword>
<protein>
    <recommendedName>
        <fullName evidence="3">Carboxylic ester hydrolase</fullName>
        <ecNumber evidence="3">3.1.1.-</ecNumber>
    </recommendedName>
</protein>
<dbReference type="EC" id="3.1.1.-" evidence="3"/>
<evidence type="ECO:0000313" key="5">
    <source>
        <dbReference type="EMBL" id="RPB04337.1"/>
    </source>
</evidence>
<evidence type="ECO:0000256" key="1">
    <source>
        <dbReference type="ARBA" id="ARBA00005964"/>
    </source>
</evidence>
<organism evidence="5 6">
    <name type="scientific">Choiromyces venosus 120613-1</name>
    <dbReference type="NCBI Taxonomy" id="1336337"/>
    <lineage>
        <taxon>Eukaryota</taxon>
        <taxon>Fungi</taxon>
        <taxon>Dikarya</taxon>
        <taxon>Ascomycota</taxon>
        <taxon>Pezizomycotina</taxon>
        <taxon>Pezizomycetes</taxon>
        <taxon>Pezizales</taxon>
        <taxon>Tuberaceae</taxon>
        <taxon>Choiromyces</taxon>
    </lineage>
</organism>
<comment type="similarity">
    <text evidence="1 3">Belongs to the type-B carboxylesterase/lipase family.</text>
</comment>
<dbReference type="InterPro" id="IPR019826">
    <property type="entry name" value="Carboxylesterase_B_AS"/>
</dbReference>
<dbReference type="SUPFAM" id="SSF53474">
    <property type="entry name" value="alpha/beta-Hydrolases"/>
    <property type="match status" value="1"/>
</dbReference>
<dbReference type="InterPro" id="IPR002018">
    <property type="entry name" value="CarbesteraseB"/>
</dbReference>
<dbReference type="Pfam" id="PF00135">
    <property type="entry name" value="COesterase"/>
    <property type="match status" value="1"/>
</dbReference>
<evidence type="ECO:0000256" key="2">
    <source>
        <dbReference type="ARBA" id="ARBA00022801"/>
    </source>
</evidence>
<dbReference type="STRING" id="1336337.A0A3N4K180"/>
<evidence type="ECO:0000313" key="6">
    <source>
        <dbReference type="Proteomes" id="UP000276215"/>
    </source>
</evidence>
<dbReference type="PANTHER" id="PTHR43918">
    <property type="entry name" value="ACETYLCHOLINESTERASE"/>
    <property type="match status" value="1"/>
</dbReference>
<dbReference type="Proteomes" id="UP000276215">
    <property type="component" value="Unassembled WGS sequence"/>
</dbReference>
<dbReference type="GO" id="GO:0052689">
    <property type="term" value="F:carboxylic ester hydrolase activity"/>
    <property type="evidence" value="ECO:0007669"/>
    <property type="project" value="TreeGrafter"/>
</dbReference>
<dbReference type="OrthoDB" id="408631at2759"/>
<dbReference type="AlphaFoldDB" id="A0A3N4K180"/>
<keyword evidence="2 3" id="KW-0378">Hydrolase</keyword>
<dbReference type="PROSITE" id="PS00122">
    <property type="entry name" value="CARBOXYLESTERASE_B_1"/>
    <property type="match status" value="1"/>
</dbReference>
<evidence type="ECO:0000256" key="3">
    <source>
        <dbReference type="RuleBase" id="RU361235"/>
    </source>
</evidence>
<gene>
    <name evidence="5" type="ORF">L873DRAFT_1786181</name>
</gene>
<feature type="domain" description="Carboxylesterase type B" evidence="4">
    <location>
        <begin position="7"/>
        <end position="208"/>
    </location>
</feature>
<accession>A0A3N4K180</accession>
<sequence>MVKFRTVNVSEDCLYLELYGCGTFKPNAKKPVVVWLYGGGYIQGGGATSPPPFVYPTLNVSARDDFIVVLPNYRVDLLRFLAGRAIEDNHMTDLNVGLLDQQAALKWARKCIHVFGGDPNQVTLWGQSAGAGSVLAQVIANGGNTSPPLSQKSVVSSPFMQKRYSSDSQETEAVYSAFVNKTGCAEVPKSQTISCLRTVDVQTIREVSLAIYALNGINPEYALAAYYTHEGENFVPSALQNPMSGDCGFNATEEGFDLWMRGYLQSFSASQIAKTKGLYSGYGDLGAYKRAADVYRDSWNTIQPAQTLCSFLYRAYAGGYASFVQTGDPNTNKITDKNIDGFPEVGTGKLFLIGDGGVANSTTPVGNAGFAGWQRKCNFGGPMPWMPPCNGDSFLLYKYINCHVCSRALMVLVKNANSNLVRCSSNG</sequence>
<dbReference type="InterPro" id="IPR029058">
    <property type="entry name" value="AB_hydrolase_fold"/>
</dbReference>
<dbReference type="PANTHER" id="PTHR43918:SF4">
    <property type="entry name" value="CARBOXYLIC ESTER HYDROLASE"/>
    <property type="match status" value="1"/>
</dbReference>